<dbReference type="EMBL" id="CAJZBQ010000060">
    <property type="protein sequence ID" value="CAG9334886.1"/>
    <property type="molecule type" value="Genomic_DNA"/>
</dbReference>
<reference evidence="2" key="1">
    <citation type="submission" date="2021-09" db="EMBL/GenBank/DDBJ databases">
        <authorList>
            <consortium name="AG Swart"/>
            <person name="Singh M."/>
            <person name="Singh A."/>
            <person name="Seah K."/>
            <person name="Emmerich C."/>
        </authorList>
    </citation>
    <scope>NUCLEOTIDE SEQUENCE</scope>
    <source>
        <strain evidence="2">ATCC30299</strain>
    </source>
</reference>
<proteinExistence type="predicted"/>
<gene>
    <name evidence="2" type="ORF">BSTOLATCC_MIC62471</name>
</gene>
<accession>A0AAU9KC80</accession>
<sequence length="141" mass="15984">MQKRPMANKKNLEVKRKSKMQNSNKEERRSSWNLDFFAALDLSKLPINIFGSANYAIPDKSDQCSNLSGDTESSQLTLENLVMQCFRNQNCITDLNPRFMVELEKCDSKFKIDFGEAIYSGIVSGDTSICEIPNDCIADQL</sequence>
<evidence type="ECO:0000313" key="3">
    <source>
        <dbReference type="Proteomes" id="UP001162131"/>
    </source>
</evidence>
<evidence type="ECO:0000313" key="2">
    <source>
        <dbReference type="EMBL" id="CAG9334886.1"/>
    </source>
</evidence>
<protein>
    <submittedName>
        <fullName evidence="2">Uncharacterized protein</fullName>
    </submittedName>
</protein>
<keyword evidence="3" id="KW-1185">Reference proteome</keyword>
<comment type="caution">
    <text evidence="2">The sequence shown here is derived from an EMBL/GenBank/DDBJ whole genome shotgun (WGS) entry which is preliminary data.</text>
</comment>
<dbReference type="Proteomes" id="UP001162131">
    <property type="component" value="Unassembled WGS sequence"/>
</dbReference>
<feature type="region of interest" description="Disordered" evidence="1">
    <location>
        <begin position="1"/>
        <end position="27"/>
    </location>
</feature>
<name>A0AAU9KC80_9CILI</name>
<organism evidence="2 3">
    <name type="scientific">Blepharisma stoltei</name>
    <dbReference type="NCBI Taxonomy" id="1481888"/>
    <lineage>
        <taxon>Eukaryota</taxon>
        <taxon>Sar</taxon>
        <taxon>Alveolata</taxon>
        <taxon>Ciliophora</taxon>
        <taxon>Postciliodesmatophora</taxon>
        <taxon>Heterotrichea</taxon>
        <taxon>Heterotrichida</taxon>
        <taxon>Blepharismidae</taxon>
        <taxon>Blepharisma</taxon>
    </lineage>
</organism>
<dbReference type="AlphaFoldDB" id="A0AAU9KC80"/>
<evidence type="ECO:0000256" key="1">
    <source>
        <dbReference type="SAM" id="MobiDB-lite"/>
    </source>
</evidence>